<keyword evidence="8" id="KW-1185">Reference proteome</keyword>
<comment type="similarity">
    <text evidence="1 5">Belongs to the GTP cyclohydrolase I type 2/NIF3 family.</text>
</comment>
<dbReference type="RefSeq" id="WP_114983207.1">
    <property type="nucleotide sequence ID" value="NZ_CP027806.1"/>
</dbReference>
<evidence type="ECO:0000313" key="8">
    <source>
        <dbReference type="Proteomes" id="UP000254808"/>
    </source>
</evidence>
<dbReference type="InterPro" id="IPR002678">
    <property type="entry name" value="DUF34/NIF3"/>
</dbReference>
<dbReference type="GO" id="GO:0005737">
    <property type="term" value="C:cytoplasm"/>
    <property type="evidence" value="ECO:0007669"/>
    <property type="project" value="TreeGrafter"/>
</dbReference>
<feature type="binding site" evidence="6">
    <location>
        <position position="302"/>
    </location>
    <ligand>
        <name>a divalent metal cation</name>
        <dbReference type="ChEBI" id="CHEBI:60240"/>
        <label>1</label>
    </ligand>
</feature>
<name>A0A345UHC6_9BACT</name>
<dbReference type="GO" id="GO:0046872">
    <property type="term" value="F:metal ion binding"/>
    <property type="evidence" value="ECO:0007669"/>
    <property type="project" value="UniProtKB-UniRule"/>
</dbReference>
<evidence type="ECO:0000256" key="4">
    <source>
        <dbReference type="ARBA" id="ARBA00022723"/>
    </source>
</evidence>
<protein>
    <recommendedName>
        <fullName evidence="3 5">GTP cyclohydrolase 1 type 2 homolog</fullName>
    </recommendedName>
</protein>
<keyword evidence="4 5" id="KW-0479">Metal-binding</keyword>
<dbReference type="PIRSF" id="PIRSF037489">
    <property type="entry name" value="UCP037489_NIF3_YqfO"/>
    <property type="match status" value="1"/>
</dbReference>
<dbReference type="InterPro" id="IPR036069">
    <property type="entry name" value="DUF34/NIF3_sf"/>
</dbReference>
<proteinExistence type="inferred from homology"/>
<evidence type="ECO:0000256" key="5">
    <source>
        <dbReference type="PIRNR" id="PIRNR037489"/>
    </source>
</evidence>
<accession>A0A345UHC6</accession>
<organism evidence="7 8">
    <name type="scientific">Cyclonatronum proteinivorum</name>
    <dbReference type="NCBI Taxonomy" id="1457365"/>
    <lineage>
        <taxon>Bacteria</taxon>
        <taxon>Pseudomonadati</taxon>
        <taxon>Balneolota</taxon>
        <taxon>Balneolia</taxon>
        <taxon>Balneolales</taxon>
        <taxon>Cyclonatronaceae</taxon>
        <taxon>Cyclonatronum</taxon>
    </lineage>
</organism>
<feature type="binding site" evidence="6">
    <location>
        <position position="66"/>
    </location>
    <ligand>
        <name>a divalent metal cation</name>
        <dbReference type="ChEBI" id="CHEBI:60240"/>
        <label>1</label>
    </ligand>
</feature>
<dbReference type="EMBL" id="CP027806">
    <property type="protein sequence ID" value="AXI99877.1"/>
    <property type="molecule type" value="Genomic_DNA"/>
</dbReference>
<evidence type="ECO:0000256" key="1">
    <source>
        <dbReference type="ARBA" id="ARBA00006964"/>
    </source>
</evidence>
<dbReference type="InterPro" id="IPR017221">
    <property type="entry name" value="DUF34/NIF3_bac"/>
</dbReference>
<evidence type="ECO:0000256" key="6">
    <source>
        <dbReference type="PIRSR" id="PIRSR602678-1"/>
    </source>
</evidence>
<dbReference type="Proteomes" id="UP000254808">
    <property type="component" value="Chromosome"/>
</dbReference>
<dbReference type="PANTHER" id="PTHR13799:SF14">
    <property type="entry name" value="GTP CYCLOHYDROLASE 1 TYPE 2 HOMOLOG"/>
    <property type="match status" value="1"/>
</dbReference>
<evidence type="ECO:0000256" key="2">
    <source>
        <dbReference type="ARBA" id="ARBA00011643"/>
    </source>
</evidence>
<evidence type="ECO:0000313" key="7">
    <source>
        <dbReference type="EMBL" id="AXI99877.1"/>
    </source>
</evidence>
<gene>
    <name evidence="7" type="ORF">CYPRO_0593</name>
</gene>
<evidence type="ECO:0000256" key="3">
    <source>
        <dbReference type="ARBA" id="ARBA00022112"/>
    </source>
</evidence>
<dbReference type="AlphaFoldDB" id="A0A345UHC6"/>
<feature type="binding site" evidence="6">
    <location>
        <position position="67"/>
    </location>
    <ligand>
        <name>a divalent metal cation</name>
        <dbReference type="ChEBI" id="CHEBI:60240"/>
        <label>1</label>
    </ligand>
</feature>
<comment type="subunit">
    <text evidence="2">Homohexamer.</text>
</comment>
<dbReference type="SUPFAM" id="SSF102705">
    <property type="entry name" value="NIF3 (NGG1p interacting factor 3)-like"/>
    <property type="match status" value="1"/>
</dbReference>
<dbReference type="KEGG" id="cprv:CYPRO_0593"/>
<dbReference type="NCBIfam" id="TIGR00486">
    <property type="entry name" value="YbgI_SA1388"/>
    <property type="match status" value="1"/>
</dbReference>
<sequence>MNVLTRHISDFFEHWAPNATKQDYDNTGLLIGNPNQPVTGILCCLDVTADVIDEAAARNCQLICAHHPLIFPKLKRVVTTDETGALIHSLIRNNISVIAAHTNLDAARDGVSFALAQTLELTDISMLDDSYKTMKRVIFRFPAALKPEVSAAIRNVDLDCGWSEEEMNISVARFNADVYVLNELRSRLLQILDGAPHSFDIVALESSSPLYGFGALGKTTSPMTQQAFLDHVAAKLGSSGLRFSGEADAIKKVAVCGGSGSFLIRKAQQSGAQAFITADIKYHDFFVPKGFLLIDAGHYETEAPIIAAMQQKLASAFPDVQVISTSVCTNPMQGWPAKSGNTVSVNPHTTL</sequence>
<feature type="binding site" evidence="6">
    <location>
        <position position="105"/>
    </location>
    <ligand>
        <name>a divalent metal cation</name>
        <dbReference type="ChEBI" id="CHEBI:60240"/>
        <label>1</label>
    </ligand>
</feature>
<dbReference type="FunFam" id="3.40.1390.30:FF:000001">
    <property type="entry name" value="GTP cyclohydrolase 1 type 2"/>
    <property type="match status" value="1"/>
</dbReference>
<dbReference type="Pfam" id="PF01784">
    <property type="entry name" value="DUF34_NIF3"/>
    <property type="match status" value="1"/>
</dbReference>
<dbReference type="PANTHER" id="PTHR13799">
    <property type="entry name" value="NGG1 INTERACTING FACTOR 3"/>
    <property type="match status" value="1"/>
</dbReference>
<reference evidence="7 8" key="1">
    <citation type="submission" date="2018-03" db="EMBL/GenBank/DDBJ databases">
        <title>Phenotypic and genomic properties of Cyclonatronum proteinivorum gen. nov., sp. nov., a haloalkaliphilic bacteroidete from soda lakes possessing Na+-translocating rhodopsin.</title>
        <authorList>
            <person name="Toshchakov S.V."/>
            <person name="Korzhenkov A."/>
            <person name="Samarov N.I."/>
            <person name="Kublanov I.V."/>
            <person name="Muntyan M.S."/>
            <person name="Sorokin D.Y."/>
        </authorList>
    </citation>
    <scope>NUCLEOTIDE SEQUENCE [LARGE SCALE GENOMIC DNA]</scope>
    <source>
        <strain evidence="7 8">Omega</strain>
    </source>
</reference>
<dbReference type="OrthoDB" id="9792792at2"/>
<feature type="binding site" evidence="6">
    <location>
        <position position="298"/>
    </location>
    <ligand>
        <name>a divalent metal cation</name>
        <dbReference type="ChEBI" id="CHEBI:60240"/>
        <label>1</label>
    </ligand>
</feature>
<dbReference type="Gene3D" id="3.40.1390.30">
    <property type="entry name" value="NIF3 (NGG1p interacting factor 3)-like"/>
    <property type="match status" value="2"/>
</dbReference>